<reference evidence="2" key="1">
    <citation type="submission" date="2020-03" db="EMBL/GenBank/DDBJ databases">
        <title>Transcriptomic Profiling of the Digestive Tract of the Rat Flea, Xenopsylla cheopis, Following Blood Feeding and Infection with Yersinia pestis.</title>
        <authorList>
            <person name="Bland D.M."/>
            <person name="Martens C.A."/>
            <person name="Virtaneva K."/>
            <person name="Kanakabandi K."/>
            <person name="Long D."/>
            <person name="Rosenke R."/>
            <person name="Saturday G.A."/>
            <person name="Hoyt F.H."/>
            <person name="Bruno D.P."/>
            <person name="Ribeiro J.M.C."/>
            <person name="Hinnebusch J."/>
        </authorList>
    </citation>
    <scope>NUCLEOTIDE SEQUENCE</scope>
</reference>
<accession>A0A6M2E2B8</accession>
<evidence type="ECO:0000313" key="2">
    <source>
        <dbReference type="EMBL" id="NOV51608.1"/>
    </source>
</evidence>
<organism evidence="2">
    <name type="scientific">Xenopsylla cheopis</name>
    <name type="common">Oriental rat flea</name>
    <name type="synonym">Pulex cheopis</name>
    <dbReference type="NCBI Taxonomy" id="163159"/>
    <lineage>
        <taxon>Eukaryota</taxon>
        <taxon>Metazoa</taxon>
        <taxon>Ecdysozoa</taxon>
        <taxon>Arthropoda</taxon>
        <taxon>Hexapoda</taxon>
        <taxon>Insecta</taxon>
        <taxon>Pterygota</taxon>
        <taxon>Neoptera</taxon>
        <taxon>Endopterygota</taxon>
        <taxon>Siphonaptera</taxon>
        <taxon>Pulicidae</taxon>
        <taxon>Xenopsyllinae</taxon>
        <taxon>Xenopsylla</taxon>
    </lineage>
</organism>
<proteinExistence type="predicted"/>
<keyword evidence="1" id="KW-1133">Transmembrane helix</keyword>
<protein>
    <submittedName>
        <fullName evidence="2">Putative product</fullName>
    </submittedName>
</protein>
<dbReference type="AlphaFoldDB" id="A0A6M2E2B8"/>
<feature type="transmembrane region" description="Helical" evidence="1">
    <location>
        <begin position="57"/>
        <end position="76"/>
    </location>
</feature>
<keyword evidence="1" id="KW-0472">Membrane</keyword>
<sequence>MTLNIINMEGLMINVIVSEIVVAIAVVFAAEEVATAGDGVGVVLEAMIRIMVVNEEVLVVIGAGGVVSAVVVVEVTEEVFASLGEAKAGVVVVVLAVVVVAEDVVAAVLVIGVDVEVAVVSTKALAVDQGKIKKLHLMIRYLN</sequence>
<name>A0A6M2E2B8_XENCH</name>
<feature type="transmembrane region" description="Helical" evidence="1">
    <location>
        <begin position="12"/>
        <end position="30"/>
    </location>
</feature>
<evidence type="ECO:0000256" key="1">
    <source>
        <dbReference type="SAM" id="Phobius"/>
    </source>
</evidence>
<keyword evidence="1" id="KW-0812">Transmembrane</keyword>
<feature type="transmembrane region" description="Helical" evidence="1">
    <location>
        <begin position="88"/>
        <end position="113"/>
    </location>
</feature>
<dbReference type="EMBL" id="GIIL01007882">
    <property type="protein sequence ID" value="NOV51608.1"/>
    <property type="molecule type" value="Transcribed_RNA"/>
</dbReference>